<evidence type="ECO:0000313" key="3">
    <source>
        <dbReference type="Proteomes" id="UP000708148"/>
    </source>
</evidence>
<accession>A0A8S1J4Z5</accession>
<evidence type="ECO:0000313" key="2">
    <source>
        <dbReference type="EMBL" id="CAD7702151.1"/>
    </source>
</evidence>
<reference evidence="2" key="1">
    <citation type="submission" date="2020-12" db="EMBL/GenBank/DDBJ databases">
        <authorList>
            <person name="Iha C."/>
        </authorList>
    </citation>
    <scope>NUCLEOTIDE SEQUENCE</scope>
</reference>
<dbReference type="GO" id="GO:0043531">
    <property type="term" value="F:ADP binding"/>
    <property type="evidence" value="ECO:0007669"/>
    <property type="project" value="InterPro"/>
</dbReference>
<comment type="caution">
    <text evidence="2">The sequence shown here is derived from an EMBL/GenBank/DDBJ whole genome shotgun (WGS) entry which is preliminary data.</text>
</comment>
<dbReference type="EMBL" id="CAJHUC010001725">
    <property type="protein sequence ID" value="CAD7702151.1"/>
    <property type="molecule type" value="Genomic_DNA"/>
</dbReference>
<dbReference type="SUPFAM" id="SSF52540">
    <property type="entry name" value="P-loop containing nucleoside triphosphate hydrolases"/>
    <property type="match status" value="1"/>
</dbReference>
<dbReference type="Proteomes" id="UP000708148">
    <property type="component" value="Unassembled WGS sequence"/>
</dbReference>
<dbReference type="PANTHER" id="PTHR36766">
    <property type="entry name" value="PLANT BROAD-SPECTRUM MILDEW RESISTANCE PROTEIN RPW8"/>
    <property type="match status" value="1"/>
</dbReference>
<feature type="domain" description="NB-ARC" evidence="1">
    <location>
        <begin position="39"/>
        <end position="127"/>
    </location>
</feature>
<proteinExistence type="predicted"/>
<dbReference type="InterPro" id="IPR002182">
    <property type="entry name" value="NB-ARC"/>
</dbReference>
<keyword evidence="3" id="KW-1185">Reference proteome</keyword>
<dbReference type="AlphaFoldDB" id="A0A8S1J4Z5"/>
<dbReference type="Gene3D" id="3.40.50.300">
    <property type="entry name" value="P-loop containing nucleotide triphosphate hydrolases"/>
    <property type="match status" value="1"/>
</dbReference>
<organism evidence="2 3">
    <name type="scientific">Ostreobium quekettii</name>
    <dbReference type="NCBI Taxonomy" id="121088"/>
    <lineage>
        <taxon>Eukaryota</taxon>
        <taxon>Viridiplantae</taxon>
        <taxon>Chlorophyta</taxon>
        <taxon>core chlorophytes</taxon>
        <taxon>Ulvophyceae</taxon>
        <taxon>TCBD clade</taxon>
        <taxon>Bryopsidales</taxon>
        <taxon>Ostreobineae</taxon>
        <taxon>Ostreobiaceae</taxon>
        <taxon>Ostreobium</taxon>
    </lineage>
</organism>
<dbReference type="PANTHER" id="PTHR36766:SF30">
    <property type="entry name" value="TIR-NBS TYPE DISEASE RESISTANCE PROTEIN-RELATED"/>
    <property type="match status" value="1"/>
</dbReference>
<protein>
    <recommendedName>
        <fullName evidence="1">NB-ARC domain-containing protein</fullName>
    </recommendedName>
</protein>
<name>A0A8S1J4Z5_9CHLO</name>
<sequence length="172" mass="19088">MNLGSITGFSQTGVCDCVSRSGNHTRPLRILQDVEGHFAHVRFVSAEDALLQLQAALQDDTFLLVLDDVWHQHHAKYFNVVSQQNSWILISLQSAEVAACLGAMKQCHRMAGLKKEESMKFFCHYAFVGGGPLHWQRPVWKTCQGVWRPAIGAGSNGSNGRGGQVVERKGRR</sequence>
<gene>
    <name evidence="2" type="ORF">OSTQU699_LOCUS7508</name>
</gene>
<evidence type="ECO:0000259" key="1">
    <source>
        <dbReference type="Pfam" id="PF00931"/>
    </source>
</evidence>
<dbReference type="Pfam" id="PF00931">
    <property type="entry name" value="NB-ARC"/>
    <property type="match status" value="1"/>
</dbReference>
<dbReference type="InterPro" id="IPR027417">
    <property type="entry name" value="P-loop_NTPase"/>
</dbReference>